<keyword evidence="5" id="KW-0046">Antibiotic resistance</keyword>
<reference evidence="9" key="1">
    <citation type="journal article" date="2019" name="Int. J. Syst. Evol. Microbiol.">
        <title>The Global Catalogue of Microorganisms (GCM) 10K type strain sequencing project: providing services to taxonomists for standard genome sequencing and annotation.</title>
        <authorList>
            <consortium name="The Broad Institute Genomics Platform"/>
            <consortium name="The Broad Institute Genome Sequencing Center for Infectious Disease"/>
            <person name="Wu L."/>
            <person name="Ma J."/>
        </authorList>
    </citation>
    <scope>NUCLEOTIDE SEQUENCE [LARGE SCALE GENOMIC DNA]</scope>
    <source>
        <strain evidence="9">JCM 16902</strain>
    </source>
</reference>
<feature type="transmembrane region" description="Helical" evidence="6">
    <location>
        <begin position="107"/>
        <end position="128"/>
    </location>
</feature>
<dbReference type="PANTHER" id="PTHR43229:SF2">
    <property type="entry name" value="NODULATION PROTEIN J"/>
    <property type="match status" value="1"/>
</dbReference>
<feature type="transmembrane region" description="Helical" evidence="6">
    <location>
        <begin position="178"/>
        <end position="201"/>
    </location>
</feature>
<keyword evidence="2 6" id="KW-0812">Transmembrane</keyword>
<organism evidence="8 9">
    <name type="scientific">Kineosporia mesophila</name>
    <dbReference type="NCBI Taxonomy" id="566012"/>
    <lineage>
        <taxon>Bacteria</taxon>
        <taxon>Bacillati</taxon>
        <taxon>Actinomycetota</taxon>
        <taxon>Actinomycetes</taxon>
        <taxon>Kineosporiales</taxon>
        <taxon>Kineosporiaceae</taxon>
        <taxon>Kineosporia</taxon>
    </lineage>
</organism>
<dbReference type="InterPro" id="IPR051784">
    <property type="entry name" value="Nod_factor_ABC_transporter"/>
</dbReference>
<evidence type="ECO:0000256" key="2">
    <source>
        <dbReference type="ARBA" id="ARBA00022692"/>
    </source>
</evidence>
<dbReference type="PROSITE" id="PS51012">
    <property type="entry name" value="ABC_TM2"/>
    <property type="match status" value="1"/>
</dbReference>
<keyword evidence="6" id="KW-0813">Transport</keyword>
<evidence type="ECO:0000256" key="1">
    <source>
        <dbReference type="ARBA" id="ARBA00004141"/>
    </source>
</evidence>
<accession>A0ABP6Z371</accession>
<evidence type="ECO:0000313" key="9">
    <source>
        <dbReference type="Proteomes" id="UP001501074"/>
    </source>
</evidence>
<evidence type="ECO:0000256" key="4">
    <source>
        <dbReference type="ARBA" id="ARBA00023136"/>
    </source>
</evidence>
<evidence type="ECO:0000313" key="8">
    <source>
        <dbReference type="EMBL" id="GAA3596850.1"/>
    </source>
</evidence>
<dbReference type="PANTHER" id="PTHR43229">
    <property type="entry name" value="NODULATION PROTEIN J"/>
    <property type="match status" value="1"/>
</dbReference>
<keyword evidence="3 6" id="KW-1133">Transmembrane helix</keyword>
<dbReference type="InterPro" id="IPR000412">
    <property type="entry name" value="ABC_2_transport"/>
</dbReference>
<evidence type="ECO:0000256" key="3">
    <source>
        <dbReference type="ARBA" id="ARBA00022989"/>
    </source>
</evidence>
<keyword evidence="9" id="KW-1185">Reference proteome</keyword>
<gene>
    <name evidence="8" type="ORF">GCM10022223_10130</name>
</gene>
<feature type="transmembrane region" description="Helical" evidence="6">
    <location>
        <begin position="221"/>
        <end position="242"/>
    </location>
</feature>
<comment type="caution">
    <text evidence="8">The sequence shown here is derived from an EMBL/GenBank/DDBJ whole genome shotgun (WGS) entry which is preliminary data.</text>
</comment>
<comment type="subcellular location">
    <subcellularLocation>
        <location evidence="6">Cell membrane</location>
        <topology evidence="6">Multi-pass membrane protein</topology>
    </subcellularLocation>
    <subcellularLocation>
        <location evidence="1">Membrane</location>
        <topology evidence="1">Multi-pass membrane protein</topology>
    </subcellularLocation>
</comment>
<sequence length="252" mass="26933">MAALEYWLRAYRRTWRSSAVTAFVMPLVFLGAFGAGLGSLVDTDRAGGLGDVSYLAFVAPGILAGAAMQSAFSESTWPILSSRKWNGHYHAQAASPLTMPDIVTGHLLFIVFRLTLGAVAFVLIGALFGAFGSAWVVLAVPAAVLTGLAHAAPLIAFAVTRESDTDFSMLVRFVMTPLFLFAGTFFPVSQLPAAVEFLAWLTPLWHGTQLCRGLSMGDAGLLGSVGHLVYLLVWVVGGYALALRSYRKMLLS</sequence>
<dbReference type="EMBL" id="BAAAZO010000001">
    <property type="protein sequence ID" value="GAA3596850.1"/>
    <property type="molecule type" value="Genomic_DNA"/>
</dbReference>
<feature type="transmembrane region" description="Helical" evidence="6">
    <location>
        <begin position="20"/>
        <end position="40"/>
    </location>
</feature>
<evidence type="ECO:0000256" key="5">
    <source>
        <dbReference type="ARBA" id="ARBA00023251"/>
    </source>
</evidence>
<dbReference type="Pfam" id="PF01061">
    <property type="entry name" value="ABC2_membrane"/>
    <property type="match status" value="1"/>
</dbReference>
<feature type="domain" description="ABC transmembrane type-2" evidence="7">
    <location>
        <begin position="17"/>
        <end position="249"/>
    </location>
</feature>
<dbReference type="InterPro" id="IPR047817">
    <property type="entry name" value="ABC2_TM_bact-type"/>
</dbReference>
<dbReference type="Proteomes" id="UP001501074">
    <property type="component" value="Unassembled WGS sequence"/>
</dbReference>
<keyword evidence="4 6" id="KW-0472">Membrane</keyword>
<protein>
    <recommendedName>
        <fullName evidence="6">Transport permease protein</fullName>
    </recommendedName>
</protein>
<evidence type="ECO:0000256" key="6">
    <source>
        <dbReference type="RuleBase" id="RU361157"/>
    </source>
</evidence>
<proteinExistence type="inferred from homology"/>
<dbReference type="InterPro" id="IPR013525">
    <property type="entry name" value="ABC2_TM"/>
</dbReference>
<dbReference type="RefSeq" id="WP_231487899.1">
    <property type="nucleotide sequence ID" value="NZ_BAAAZO010000001.1"/>
</dbReference>
<name>A0ABP6Z371_9ACTN</name>
<dbReference type="PIRSF" id="PIRSF006648">
    <property type="entry name" value="DrrB"/>
    <property type="match status" value="1"/>
</dbReference>
<feature type="transmembrane region" description="Helical" evidence="6">
    <location>
        <begin position="52"/>
        <end position="72"/>
    </location>
</feature>
<keyword evidence="6" id="KW-1003">Cell membrane</keyword>
<comment type="similarity">
    <text evidence="6">Belongs to the ABC-2 integral membrane protein family.</text>
</comment>
<evidence type="ECO:0000259" key="7">
    <source>
        <dbReference type="PROSITE" id="PS51012"/>
    </source>
</evidence>
<feature type="transmembrane region" description="Helical" evidence="6">
    <location>
        <begin position="134"/>
        <end position="157"/>
    </location>
</feature>
<dbReference type="PRINTS" id="PR00164">
    <property type="entry name" value="ABC2TRNSPORT"/>
</dbReference>